<name>A0ABX5VJK1_9MICO</name>
<organism evidence="7 8">
    <name type="scientific">Georgenia wutianyii</name>
    <dbReference type="NCBI Taxonomy" id="2585135"/>
    <lineage>
        <taxon>Bacteria</taxon>
        <taxon>Bacillati</taxon>
        <taxon>Actinomycetota</taxon>
        <taxon>Actinomycetes</taxon>
        <taxon>Micrococcales</taxon>
        <taxon>Bogoriellaceae</taxon>
        <taxon>Georgenia</taxon>
    </lineage>
</organism>
<reference evidence="7 8" key="1">
    <citation type="submission" date="2019-05" db="EMBL/GenBank/DDBJ databases">
        <title>Georgenia *** sp. nov., and Georgenia *** sp. nov., isolated from the intestinal contents of plateau pika (Ochotona curzoniae) in the Qinghai-Tibet plateau of China.</title>
        <authorList>
            <person name="Tian Z."/>
        </authorList>
    </citation>
    <scope>NUCLEOTIDE SEQUENCE [LARGE SCALE GENOMIC DNA]</scope>
    <source>
        <strain evidence="7 8">Z294</strain>
    </source>
</reference>
<evidence type="ECO:0000313" key="7">
    <source>
        <dbReference type="EMBL" id="QDB78273.1"/>
    </source>
</evidence>
<dbReference type="SUPFAM" id="SSF53448">
    <property type="entry name" value="Nucleotide-diphospho-sugar transferases"/>
    <property type="match status" value="1"/>
</dbReference>
<feature type="domain" description="Nucleotidyl transferase" evidence="6">
    <location>
        <begin position="11"/>
        <end position="282"/>
    </location>
</feature>
<keyword evidence="3" id="KW-0808">Transferase</keyword>
<proteinExistence type="inferred from homology"/>
<evidence type="ECO:0000256" key="3">
    <source>
        <dbReference type="ARBA" id="ARBA00022679"/>
    </source>
</evidence>
<dbReference type="InterPro" id="IPR029044">
    <property type="entry name" value="Nucleotide-diphossugar_trans"/>
</dbReference>
<evidence type="ECO:0000256" key="4">
    <source>
        <dbReference type="ARBA" id="ARBA00022695"/>
    </source>
</evidence>
<dbReference type="EMBL" id="CP040899">
    <property type="protein sequence ID" value="QDB78273.1"/>
    <property type="molecule type" value="Genomic_DNA"/>
</dbReference>
<dbReference type="Proteomes" id="UP000313948">
    <property type="component" value="Chromosome"/>
</dbReference>
<accession>A0ABX5VJK1</accession>
<evidence type="ECO:0000256" key="2">
    <source>
        <dbReference type="ARBA" id="ARBA00012415"/>
    </source>
</evidence>
<gene>
    <name evidence="7" type="ORF">FE251_01945</name>
</gene>
<keyword evidence="4 7" id="KW-0548">Nucleotidyltransferase</keyword>
<comment type="catalytic activity">
    <reaction evidence="5">
        <text>alpha-D-glucose 1-phosphate + UTP + H(+) = UDP-alpha-D-glucose + diphosphate</text>
        <dbReference type="Rhea" id="RHEA:19889"/>
        <dbReference type="ChEBI" id="CHEBI:15378"/>
        <dbReference type="ChEBI" id="CHEBI:33019"/>
        <dbReference type="ChEBI" id="CHEBI:46398"/>
        <dbReference type="ChEBI" id="CHEBI:58601"/>
        <dbReference type="ChEBI" id="CHEBI:58885"/>
        <dbReference type="EC" id="2.7.7.9"/>
    </reaction>
</comment>
<evidence type="ECO:0000313" key="8">
    <source>
        <dbReference type="Proteomes" id="UP000313948"/>
    </source>
</evidence>
<dbReference type="RefSeq" id="WP_139947604.1">
    <property type="nucleotide sequence ID" value="NZ_CP040899.1"/>
</dbReference>
<evidence type="ECO:0000256" key="1">
    <source>
        <dbReference type="ARBA" id="ARBA00006890"/>
    </source>
</evidence>
<dbReference type="InterPro" id="IPR005835">
    <property type="entry name" value="NTP_transferase_dom"/>
</dbReference>
<evidence type="ECO:0000256" key="5">
    <source>
        <dbReference type="ARBA" id="ARBA00048128"/>
    </source>
</evidence>
<dbReference type="PANTHER" id="PTHR43197">
    <property type="entry name" value="UTP--GLUCOSE-1-PHOSPHATE URIDYLYLTRANSFERASE"/>
    <property type="match status" value="1"/>
</dbReference>
<evidence type="ECO:0000259" key="6">
    <source>
        <dbReference type="Pfam" id="PF00483"/>
    </source>
</evidence>
<sequence>MEQPHVIPVRKAVVPVAGLGTRFVPATKAVAKEMLPVVDRPAIQYVVEEVSAAGIRDVLLVTGRGKSAIEDHFDRNAELEAALEAKGDADRLAEVQRPTDLADIHAVRQGAPKGLGHAVLCGREHVGHEPFAVLLGDDLIDARNPILPTMIEVQQRLGGSVVALLEVEPSQISLYGAAAVEPVSLAGIPDGDVVSVTELVEKPSADEAPSNLAVIGRYVLSPAVFDVLERTEPGRGGEIQLTDALQTLARMPREEGGGVHGVVFRGLRYDTGDKLDYLKAVVQLAVDREDLGPEFSAWLEQFVAGRHVELSSDPAASLPAR</sequence>
<dbReference type="EC" id="2.7.7.9" evidence="2"/>
<dbReference type="Pfam" id="PF00483">
    <property type="entry name" value="NTP_transferase"/>
    <property type="match status" value="1"/>
</dbReference>
<dbReference type="InterPro" id="IPR005771">
    <property type="entry name" value="GalU_uridylyltTrfase_bac/arc"/>
</dbReference>
<comment type="similarity">
    <text evidence="1">Belongs to the UDPGP type 2 family.</text>
</comment>
<dbReference type="GO" id="GO:0016779">
    <property type="term" value="F:nucleotidyltransferase activity"/>
    <property type="evidence" value="ECO:0007669"/>
    <property type="project" value="UniProtKB-KW"/>
</dbReference>
<keyword evidence="8" id="KW-1185">Reference proteome</keyword>
<protein>
    <recommendedName>
        <fullName evidence="2">UTP--glucose-1-phosphate uridylyltransferase</fullName>
        <ecNumber evidence="2">2.7.7.9</ecNumber>
    </recommendedName>
</protein>
<dbReference type="Gene3D" id="3.90.550.10">
    <property type="entry name" value="Spore Coat Polysaccharide Biosynthesis Protein SpsA, Chain A"/>
    <property type="match status" value="1"/>
</dbReference>
<dbReference type="PANTHER" id="PTHR43197:SF1">
    <property type="entry name" value="UTP--GLUCOSE-1-PHOSPHATE URIDYLYLTRANSFERASE"/>
    <property type="match status" value="1"/>
</dbReference>
<dbReference type="CDD" id="cd02541">
    <property type="entry name" value="UGPase_prokaryotic"/>
    <property type="match status" value="1"/>
</dbReference>